<dbReference type="EMBL" id="CACRZD030000001">
    <property type="protein sequence ID" value="CAA6654260.1"/>
    <property type="molecule type" value="Genomic_DNA"/>
</dbReference>
<dbReference type="Gene3D" id="1.10.340.70">
    <property type="match status" value="1"/>
</dbReference>
<evidence type="ECO:0000259" key="1">
    <source>
        <dbReference type="Pfam" id="PF17921"/>
    </source>
</evidence>
<organism evidence="2">
    <name type="scientific">Spirodela intermedia</name>
    <name type="common">Intermediate duckweed</name>
    <dbReference type="NCBI Taxonomy" id="51605"/>
    <lineage>
        <taxon>Eukaryota</taxon>
        <taxon>Viridiplantae</taxon>
        <taxon>Streptophyta</taxon>
        <taxon>Embryophyta</taxon>
        <taxon>Tracheophyta</taxon>
        <taxon>Spermatophyta</taxon>
        <taxon>Magnoliopsida</taxon>
        <taxon>Liliopsida</taxon>
        <taxon>Araceae</taxon>
        <taxon>Lemnoideae</taxon>
        <taxon>Spirodela</taxon>
    </lineage>
</organism>
<dbReference type="EMBL" id="LR743588">
    <property type="protein sequence ID" value="CAA2614470.1"/>
    <property type="molecule type" value="Genomic_DNA"/>
</dbReference>
<name>A0A7I8I9J4_SPIIN</name>
<protein>
    <recommendedName>
        <fullName evidence="1">Integrase zinc-binding domain-containing protein</fullName>
    </recommendedName>
</protein>
<gene>
    <name evidence="2" type="ORF">SI7747_01000850</name>
</gene>
<accession>A0A7I8I9J4</accession>
<reference evidence="2 3" key="1">
    <citation type="submission" date="2019-12" db="EMBL/GenBank/DDBJ databases">
        <authorList>
            <person name="Scholz U."/>
            <person name="Mascher M."/>
            <person name="Fiebig A."/>
        </authorList>
    </citation>
    <scope>NUCLEOTIDE SEQUENCE</scope>
</reference>
<dbReference type="InterPro" id="IPR050951">
    <property type="entry name" value="Retrovirus_Pol_polyprotein"/>
</dbReference>
<dbReference type="Pfam" id="PF17921">
    <property type="entry name" value="Integrase_H2C2"/>
    <property type="match status" value="1"/>
</dbReference>
<dbReference type="PANTHER" id="PTHR37984">
    <property type="entry name" value="PROTEIN CBG26694"/>
    <property type="match status" value="1"/>
</dbReference>
<sequence>MHCRWISFIQKFSFLIKHKSRKSDKVADALSRKSAFLITMREVSGFEYLTEHYAGDEDFAEIWYMCKQGKSFKAFHILEDHLFRENQLCIPRTSLREKLIRELHAGGFGGHLSRCDKTLKMMDERYYWPQLKKEAESFHECVQWNFNLVVKLVKNKMISVISHKKIYLMIQEAQK</sequence>
<dbReference type="PANTHER" id="PTHR37984:SF5">
    <property type="entry name" value="PROTEIN NYNRIN-LIKE"/>
    <property type="match status" value="1"/>
</dbReference>
<dbReference type="InterPro" id="IPR041588">
    <property type="entry name" value="Integrase_H2C2"/>
</dbReference>
<evidence type="ECO:0000313" key="3">
    <source>
        <dbReference type="Proteomes" id="UP001189122"/>
    </source>
</evidence>
<dbReference type="AlphaFoldDB" id="A0A7I8I9J4"/>
<keyword evidence="3" id="KW-1185">Reference proteome</keyword>
<evidence type="ECO:0000313" key="2">
    <source>
        <dbReference type="EMBL" id="CAA2614470.1"/>
    </source>
</evidence>
<dbReference type="Proteomes" id="UP001189122">
    <property type="component" value="Unassembled WGS sequence"/>
</dbReference>
<feature type="domain" description="Integrase zinc-binding" evidence="1">
    <location>
        <begin position="93"/>
        <end position="138"/>
    </location>
</feature>
<proteinExistence type="predicted"/>